<evidence type="ECO:0000256" key="8">
    <source>
        <dbReference type="ARBA" id="ARBA00023485"/>
    </source>
</evidence>
<keyword evidence="5" id="KW-0472">Membrane</keyword>
<name>A0A5J9SXG0_9POAL</name>
<accession>A0A5J9SXG0</accession>
<keyword evidence="6" id="KW-0325">Glycoprotein</keyword>
<dbReference type="AlphaFoldDB" id="A0A5J9SXG0"/>
<feature type="non-terminal residue" evidence="9">
    <location>
        <position position="1"/>
    </location>
</feature>
<keyword evidence="2" id="KW-0812">Transmembrane</keyword>
<organism evidence="9 10">
    <name type="scientific">Eragrostis curvula</name>
    <name type="common">weeping love grass</name>
    <dbReference type="NCBI Taxonomy" id="38414"/>
    <lineage>
        <taxon>Eukaryota</taxon>
        <taxon>Viridiplantae</taxon>
        <taxon>Streptophyta</taxon>
        <taxon>Embryophyta</taxon>
        <taxon>Tracheophyta</taxon>
        <taxon>Spermatophyta</taxon>
        <taxon>Magnoliopsida</taxon>
        <taxon>Liliopsida</taxon>
        <taxon>Poales</taxon>
        <taxon>Poaceae</taxon>
        <taxon>PACMAD clade</taxon>
        <taxon>Chloridoideae</taxon>
        <taxon>Eragrostideae</taxon>
        <taxon>Eragrostidinae</taxon>
        <taxon>Eragrostis</taxon>
    </lineage>
</organism>
<evidence type="ECO:0000256" key="6">
    <source>
        <dbReference type="ARBA" id="ARBA00023180"/>
    </source>
</evidence>
<dbReference type="PANTHER" id="PTHR13481">
    <property type="entry name" value="SREBP REGULATING GENE PROTEIN"/>
    <property type="match status" value="1"/>
</dbReference>
<comment type="similarity">
    <text evidence="7">Belongs to the SPRING family.</text>
</comment>
<evidence type="ECO:0000256" key="2">
    <source>
        <dbReference type="ARBA" id="ARBA00022692"/>
    </source>
</evidence>
<dbReference type="Proteomes" id="UP000324897">
    <property type="component" value="Unassembled WGS sequence"/>
</dbReference>
<evidence type="ECO:0000256" key="3">
    <source>
        <dbReference type="ARBA" id="ARBA00022989"/>
    </source>
</evidence>
<evidence type="ECO:0000256" key="1">
    <source>
        <dbReference type="ARBA" id="ARBA00004194"/>
    </source>
</evidence>
<protein>
    <recommendedName>
        <fullName evidence="8">SREBP regulating gene protein</fullName>
    </recommendedName>
</protein>
<evidence type="ECO:0000313" key="9">
    <source>
        <dbReference type="EMBL" id="TVU03655.1"/>
    </source>
</evidence>
<evidence type="ECO:0000256" key="5">
    <source>
        <dbReference type="ARBA" id="ARBA00023136"/>
    </source>
</evidence>
<reference evidence="9 10" key="1">
    <citation type="journal article" date="2019" name="Sci. Rep.">
        <title>A high-quality genome of Eragrostis curvula grass provides insights into Poaceae evolution and supports new strategies to enhance forage quality.</title>
        <authorList>
            <person name="Carballo J."/>
            <person name="Santos B.A.C.M."/>
            <person name="Zappacosta D."/>
            <person name="Garbus I."/>
            <person name="Selva J.P."/>
            <person name="Gallo C.A."/>
            <person name="Diaz A."/>
            <person name="Albertini E."/>
            <person name="Caccamo M."/>
            <person name="Echenique V."/>
        </authorList>
    </citation>
    <scope>NUCLEOTIDE SEQUENCE [LARGE SCALE GENOMIC DNA]</scope>
    <source>
        <strain evidence="10">cv. Victoria</strain>
        <tissue evidence="9">Leaf</tissue>
    </source>
</reference>
<dbReference type="EMBL" id="RWGY01000163">
    <property type="protein sequence ID" value="TVU03655.1"/>
    <property type="molecule type" value="Genomic_DNA"/>
</dbReference>
<gene>
    <name evidence="9" type="ORF">EJB05_50843</name>
</gene>
<evidence type="ECO:0000256" key="4">
    <source>
        <dbReference type="ARBA" id="ARBA00023034"/>
    </source>
</evidence>
<dbReference type="GO" id="GO:2000640">
    <property type="term" value="P:positive regulation of SREBP signaling pathway"/>
    <property type="evidence" value="ECO:0007669"/>
    <property type="project" value="InterPro"/>
</dbReference>
<dbReference type="Pfam" id="PF10218">
    <property type="entry name" value="SPRING1"/>
    <property type="match status" value="1"/>
</dbReference>
<keyword evidence="10" id="KW-1185">Reference proteome</keyword>
<dbReference type="PANTHER" id="PTHR13481:SF0">
    <property type="entry name" value="SREBP REGULATING GENE PROTEIN"/>
    <property type="match status" value="1"/>
</dbReference>
<keyword evidence="3" id="KW-1133">Transmembrane helix</keyword>
<dbReference type="InterPro" id="IPR019352">
    <property type="entry name" value="SPRING1"/>
</dbReference>
<evidence type="ECO:0000256" key="7">
    <source>
        <dbReference type="ARBA" id="ARBA00023461"/>
    </source>
</evidence>
<comment type="caution">
    <text evidence="9">The sequence shown here is derived from an EMBL/GenBank/DDBJ whole genome shotgun (WGS) entry which is preliminary data.</text>
</comment>
<sequence>LGSLESARLSVPPAFADLPVPGPMAGGCPLLLRILRLAVAVAACACFSAPVSGIRKDVGLISPMMCRSTVQGRHLISDDNGYVCPALAFDPWSHCCPITGARFSCQGCKLDSQCCNSYEYCVSCCLNPSKTKKEDVLKLKVAKPLTAGTYMSVFDFCVGRCRHGSTSVVHENAYASDFHHCFSVRQIQRGGLASGESNSVRFLGINIIVGRPGESCSLVCKARGQSCVPSRLSALNKCEILQKYMRCKSGCFRSLGPDQPAEVVDEAPTSLIQLDINILFDKPRLVLRTNIRIQEHACTCRWMSGSHVMVHINIPGGSVHVHEMGKKICLLLSSKGVVGLEIFHKFWSLPTFAIIFTLTRGSSCNTLLCWFLFLALLKGWVHEYVSQELCPPECIGERQVAFWGVILHLPDELIGEGPVIVLLYFSVQLLHPAYLDEKSSEVTSCLLPQPLLDTVPKLAVAVLPPELINGAEVLCRDELDLREEDIPPTPWRLRRSRVGEGGLSAAAGVTGVGVDELGVEVVVTEGEVFEKSLKEMLLLLLVDWREAFAMDGRRAGFRIEGRKKKGKEMMIKEWLEFCQRLVCTCCTWLVVGCIWERIQRRAVIGGFWVR</sequence>
<dbReference type="OrthoDB" id="70142at2759"/>
<evidence type="ECO:0000313" key="10">
    <source>
        <dbReference type="Proteomes" id="UP000324897"/>
    </source>
</evidence>
<keyword evidence="4" id="KW-0333">Golgi apparatus</keyword>
<comment type="subcellular location">
    <subcellularLocation>
        <location evidence="1">Golgi apparatus membrane</location>
        <topology evidence="1">Single-pass membrane protein</topology>
    </subcellularLocation>
</comment>
<proteinExistence type="inferred from homology"/>
<dbReference type="GO" id="GO:0000139">
    <property type="term" value="C:Golgi membrane"/>
    <property type="evidence" value="ECO:0007669"/>
    <property type="project" value="UniProtKB-SubCell"/>
</dbReference>